<dbReference type="NCBIfam" id="TIGR03804">
    <property type="entry name" value="para_beta_helix"/>
    <property type="match status" value="1"/>
</dbReference>
<dbReference type="InterPro" id="IPR011050">
    <property type="entry name" value="Pectin_lyase_fold/virulence"/>
</dbReference>
<dbReference type="InterPro" id="IPR012334">
    <property type="entry name" value="Pectin_lyas_fold"/>
</dbReference>
<accession>A0A382JVW5</accession>
<dbReference type="PANTHER" id="PTHR11319:SF35">
    <property type="entry name" value="OUTER MEMBRANE PROTEIN PMPC-RELATED"/>
    <property type="match status" value="1"/>
</dbReference>
<dbReference type="SUPFAM" id="SSF51126">
    <property type="entry name" value="Pectin lyase-like"/>
    <property type="match status" value="2"/>
</dbReference>
<organism evidence="2">
    <name type="scientific">marine metagenome</name>
    <dbReference type="NCBI Taxonomy" id="408172"/>
    <lineage>
        <taxon>unclassified sequences</taxon>
        <taxon>metagenomes</taxon>
        <taxon>ecological metagenomes</taxon>
    </lineage>
</organism>
<name>A0A382JVW5_9ZZZZ</name>
<dbReference type="Pfam" id="PF13229">
    <property type="entry name" value="Beta_helix"/>
    <property type="match status" value="1"/>
</dbReference>
<dbReference type="InterPro" id="IPR039448">
    <property type="entry name" value="Beta_helix"/>
</dbReference>
<sequence length="433" mass="46113">DGENTTAELSGFTITNGNSENGGGIYCVTASPELTGLIISDNTADTHGGGVYIYDYADPTFTNVTISGNVADVEGGGIWTNRNSSPSFTNVTMSNNEASVAGGIMIRDNSDPTLTNVTISNNVADNTGGGIMILLSSSPEFSNLTVSNNEASYGAGVFIESNNSDPIFTDVTISGNAADNNGGGIYLYMDCEPVFTNLKLLNNTADYGGGIYTQRDIVGIVFNNVTAYGNLASEQGGFLNVSYTGWADNGDQLEFSNAIIWNNFPEEIYVDQSEDMLYNTLTFSYTNLRRGENGIIGNNTTDIFWQDGNISQDPLFCDYENNDFTLGQDSPCYQTGEDGINMGAEDGYGCDTGQLSPHSGPAWHVATTGSDQDGDGSLTSPYATIQKAINSSYEGTGVNNRDTIFVQPGLYYETLTTIGKKLLLTSTEGRDST</sequence>
<gene>
    <name evidence="2" type="ORF">METZ01_LOCUS267951</name>
</gene>
<dbReference type="PANTHER" id="PTHR11319">
    <property type="entry name" value="G PROTEIN-COUPLED RECEPTOR-RELATED"/>
    <property type="match status" value="1"/>
</dbReference>
<dbReference type="Gene3D" id="2.160.20.10">
    <property type="entry name" value="Single-stranded right-handed beta-helix, Pectin lyase-like"/>
    <property type="match status" value="2"/>
</dbReference>
<reference evidence="2" key="1">
    <citation type="submission" date="2018-05" db="EMBL/GenBank/DDBJ databases">
        <authorList>
            <person name="Lanie J.A."/>
            <person name="Ng W.-L."/>
            <person name="Kazmierczak K.M."/>
            <person name="Andrzejewski T.M."/>
            <person name="Davidsen T.M."/>
            <person name="Wayne K.J."/>
            <person name="Tettelin H."/>
            <person name="Glass J.I."/>
            <person name="Rusch D."/>
            <person name="Podicherti R."/>
            <person name="Tsui H.-C.T."/>
            <person name="Winkler M.E."/>
        </authorList>
    </citation>
    <scope>NUCLEOTIDE SEQUENCE</scope>
</reference>
<feature type="non-terminal residue" evidence="2">
    <location>
        <position position="433"/>
    </location>
</feature>
<evidence type="ECO:0000313" key="2">
    <source>
        <dbReference type="EMBL" id="SVC15097.1"/>
    </source>
</evidence>
<dbReference type="EMBL" id="UINC01076178">
    <property type="protein sequence ID" value="SVC15097.1"/>
    <property type="molecule type" value="Genomic_DNA"/>
</dbReference>
<feature type="non-terminal residue" evidence="2">
    <location>
        <position position="1"/>
    </location>
</feature>
<dbReference type="SMART" id="SM00710">
    <property type="entry name" value="PbH1"/>
    <property type="match status" value="7"/>
</dbReference>
<dbReference type="AlphaFoldDB" id="A0A382JVW5"/>
<proteinExistence type="predicted"/>
<protein>
    <recommendedName>
        <fullName evidence="1">Right handed beta helix domain-containing protein</fullName>
    </recommendedName>
</protein>
<feature type="domain" description="Right handed beta helix" evidence="1">
    <location>
        <begin position="24"/>
        <end position="204"/>
    </location>
</feature>
<evidence type="ECO:0000259" key="1">
    <source>
        <dbReference type="Pfam" id="PF13229"/>
    </source>
</evidence>
<dbReference type="InterPro" id="IPR006626">
    <property type="entry name" value="PbH1"/>
</dbReference>
<dbReference type="InterPro" id="IPR022441">
    <property type="entry name" value="Para_beta_helix_rpt-2"/>
</dbReference>